<accession>A0A372LZM6</accession>
<dbReference type="Proteomes" id="UP000263094">
    <property type="component" value="Unassembled WGS sequence"/>
</dbReference>
<protein>
    <submittedName>
        <fullName evidence="1">Uncharacterized protein</fullName>
    </submittedName>
</protein>
<dbReference type="EMBL" id="QUAK01000124">
    <property type="protein sequence ID" value="RFU84144.1"/>
    <property type="molecule type" value="Genomic_DNA"/>
</dbReference>
<sequence length="661" mass="72478">MEQWFIDRLLDVRALHHPQEPLVLLGGRGSGKSSLLAHLEATAGNTHCARINCEHPDQGVAGAMDVLARIAYRMRSETPRFPRLQLPAYAVTRLALAVETDPSDREADLQAMERALTQGRGQEHARDRFLPLLEKAASVAGLPTAVLQALPLLVEIAGAVERRLLRRRHLRIVRGIGAPGSPEDFLVDLSYGFQDAHAEERRAAERVLMRAFLDDLRRAYTTGRRHRRRTLCCALFLDNADHVPGQDFLELLATGLAETGATAVPLTVVATARSRPDLIKQSDLPSGGYLRCWQGPAGGRAERFVPSAVQGGVDVVVAQLRPLTLTEVRDHCSRAARQWELPWPAGVDRPEAWLGRLVHELSSGHPYAAGAVLSALPRFRSEVPLVDRLRRMLTPGDDLSVLGAAVRAPLFGQAQFSTHHLRRAAAPVVPAQALAAGTLCGQVPVRDSIRALLRDDLRCDAVVDGGPAVVMPALVRRLLLQELCRNGWDGGTQTSPWSDTHRALLAAASGRDAAYHRMALGGVENTAAAVHYLDELLGGVREGRTRPQEWCAALSWIQRAPHPALSQPGDAMREYRRRVTGVTAVLPRSQWPIARLLIAGQLTLHPVDDPCAHLWSDPLGDPTAELRGEIIDQLGELRGRLTDQQGLSLCERIKTYRKDPW</sequence>
<proteinExistence type="predicted"/>
<evidence type="ECO:0000313" key="2">
    <source>
        <dbReference type="Proteomes" id="UP000263094"/>
    </source>
</evidence>
<gene>
    <name evidence="1" type="ORF">DY218_24180</name>
</gene>
<comment type="caution">
    <text evidence="1">The sequence shown here is derived from an EMBL/GenBank/DDBJ whole genome shotgun (WGS) entry which is preliminary data.</text>
</comment>
<evidence type="ECO:0000313" key="1">
    <source>
        <dbReference type="EMBL" id="RFU84144.1"/>
    </source>
</evidence>
<reference evidence="1 2" key="1">
    <citation type="submission" date="2018-08" db="EMBL/GenBank/DDBJ databases">
        <title>Isolation, diversity and antifungal activity of Actinobacteria from wheat.</title>
        <authorList>
            <person name="Han C."/>
        </authorList>
    </citation>
    <scope>NUCLEOTIDE SEQUENCE [LARGE SCALE GENOMIC DNA]</scope>
    <source>
        <strain evidence="1 2">NEAU-YY421</strain>
    </source>
</reference>
<keyword evidence="2" id="KW-1185">Reference proteome</keyword>
<organism evidence="1 2">
    <name type="scientific">Streptomyces triticagri</name>
    <dbReference type="NCBI Taxonomy" id="2293568"/>
    <lineage>
        <taxon>Bacteria</taxon>
        <taxon>Bacillati</taxon>
        <taxon>Actinomycetota</taxon>
        <taxon>Actinomycetes</taxon>
        <taxon>Kitasatosporales</taxon>
        <taxon>Streptomycetaceae</taxon>
        <taxon>Streptomyces</taxon>
    </lineage>
</organism>
<dbReference type="AlphaFoldDB" id="A0A372LZM6"/>
<name>A0A372LZM6_9ACTN</name>